<dbReference type="Gene3D" id="1.10.260.40">
    <property type="entry name" value="lambda repressor-like DNA-binding domains"/>
    <property type="match status" value="1"/>
</dbReference>
<reference evidence="1 2" key="1">
    <citation type="submission" date="2020-05" db="EMBL/GenBank/DDBJ databases">
        <authorList>
            <person name="Petersen J."/>
            <person name="Sayavedra L."/>
        </authorList>
    </citation>
    <scope>NUCLEOTIDE SEQUENCE [LARGE SCALE GENOMIC DNA]</scope>
    <source>
        <strain evidence="1">B azoricus SOX ET2 1586I</strain>
    </source>
</reference>
<gene>
    <name evidence="1" type="ORF">AZO1586I_2712</name>
</gene>
<evidence type="ECO:0008006" key="3">
    <source>
        <dbReference type="Google" id="ProtNLM"/>
    </source>
</evidence>
<evidence type="ECO:0000313" key="2">
    <source>
        <dbReference type="Proteomes" id="UP000626656"/>
    </source>
</evidence>
<dbReference type="RefSeq" id="WP_237731773.1">
    <property type="nucleotide sequence ID" value="NZ_CAHJWF010000617.1"/>
</dbReference>
<dbReference type="InterPro" id="IPR010982">
    <property type="entry name" value="Lambda_DNA-bd_dom_sf"/>
</dbReference>
<dbReference type="Proteomes" id="UP000626656">
    <property type="component" value="Unassembled WGS sequence"/>
</dbReference>
<keyword evidence="2" id="KW-1185">Reference proteome</keyword>
<evidence type="ECO:0000313" key="1">
    <source>
        <dbReference type="EMBL" id="CAB5508437.1"/>
    </source>
</evidence>
<dbReference type="SUPFAM" id="SSF47413">
    <property type="entry name" value="lambda repressor-like DNA-binding domains"/>
    <property type="match status" value="1"/>
</dbReference>
<accession>A0ABM8MCD9</accession>
<organism evidence="1 2">
    <name type="scientific">Bathymodiolus thermophilus thioautotrophic gill symbiont</name>
    <dbReference type="NCBI Taxonomy" id="2360"/>
    <lineage>
        <taxon>Bacteria</taxon>
        <taxon>Pseudomonadati</taxon>
        <taxon>Pseudomonadota</taxon>
        <taxon>Gammaproteobacteria</taxon>
        <taxon>sulfur-oxidizing symbionts</taxon>
    </lineage>
</organism>
<proteinExistence type="predicted"/>
<sequence length="85" mass="10005">MIDVGSQFAKKISTIMIVENLTLKQFSQRVDIPYNRCHDYKTRRKSNPSINNVFKVINAFPIYTCYIMNLDPTQLHDQIILKEKL</sequence>
<dbReference type="EMBL" id="CAHJWF010000617">
    <property type="protein sequence ID" value="CAB5508437.1"/>
    <property type="molecule type" value="Genomic_DNA"/>
</dbReference>
<protein>
    <recommendedName>
        <fullName evidence="3">HTH cro/C1-type domain-containing protein</fullName>
    </recommendedName>
</protein>
<name>A0ABM8MCD9_9GAMM</name>
<comment type="caution">
    <text evidence="1">The sequence shown here is derived from an EMBL/GenBank/DDBJ whole genome shotgun (WGS) entry which is preliminary data.</text>
</comment>